<name>A0A9D4R4B1_DREPO</name>
<reference evidence="1" key="1">
    <citation type="journal article" date="2019" name="bioRxiv">
        <title>The Genome of the Zebra Mussel, Dreissena polymorpha: A Resource for Invasive Species Research.</title>
        <authorList>
            <person name="McCartney M.A."/>
            <person name="Auch B."/>
            <person name="Kono T."/>
            <person name="Mallez S."/>
            <person name="Zhang Y."/>
            <person name="Obille A."/>
            <person name="Becker A."/>
            <person name="Abrahante J.E."/>
            <person name="Garbe J."/>
            <person name="Badalamenti J.P."/>
            <person name="Herman A."/>
            <person name="Mangelson H."/>
            <person name="Liachko I."/>
            <person name="Sullivan S."/>
            <person name="Sone E.D."/>
            <person name="Koren S."/>
            <person name="Silverstein K.A.T."/>
            <person name="Beckman K.B."/>
            <person name="Gohl D.M."/>
        </authorList>
    </citation>
    <scope>NUCLEOTIDE SEQUENCE</scope>
    <source>
        <strain evidence="1">Duluth1</strain>
        <tissue evidence="1">Whole animal</tissue>
    </source>
</reference>
<evidence type="ECO:0000313" key="2">
    <source>
        <dbReference type="Proteomes" id="UP000828390"/>
    </source>
</evidence>
<evidence type="ECO:0000313" key="1">
    <source>
        <dbReference type="EMBL" id="KAH3854444.1"/>
    </source>
</evidence>
<sequence length="53" mass="6104">MCEMMKMKDPSAMITAPVAIHTIFVWRAPMKLMNIITTRAPGTMRRNPNFKHS</sequence>
<dbReference type="EMBL" id="JAIWYP010000003">
    <property type="protein sequence ID" value="KAH3854444.1"/>
    <property type="molecule type" value="Genomic_DNA"/>
</dbReference>
<accession>A0A9D4R4B1</accession>
<keyword evidence="2" id="KW-1185">Reference proteome</keyword>
<protein>
    <submittedName>
        <fullName evidence="1">Uncharacterized protein</fullName>
    </submittedName>
</protein>
<dbReference type="AlphaFoldDB" id="A0A9D4R4B1"/>
<gene>
    <name evidence="1" type="ORF">DPMN_096986</name>
</gene>
<proteinExistence type="predicted"/>
<comment type="caution">
    <text evidence="1">The sequence shown here is derived from an EMBL/GenBank/DDBJ whole genome shotgun (WGS) entry which is preliminary data.</text>
</comment>
<organism evidence="1 2">
    <name type="scientific">Dreissena polymorpha</name>
    <name type="common">Zebra mussel</name>
    <name type="synonym">Mytilus polymorpha</name>
    <dbReference type="NCBI Taxonomy" id="45954"/>
    <lineage>
        <taxon>Eukaryota</taxon>
        <taxon>Metazoa</taxon>
        <taxon>Spiralia</taxon>
        <taxon>Lophotrochozoa</taxon>
        <taxon>Mollusca</taxon>
        <taxon>Bivalvia</taxon>
        <taxon>Autobranchia</taxon>
        <taxon>Heteroconchia</taxon>
        <taxon>Euheterodonta</taxon>
        <taxon>Imparidentia</taxon>
        <taxon>Neoheterodontei</taxon>
        <taxon>Myida</taxon>
        <taxon>Dreissenoidea</taxon>
        <taxon>Dreissenidae</taxon>
        <taxon>Dreissena</taxon>
    </lineage>
</organism>
<dbReference type="Proteomes" id="UP000828390">
    <property type="component" value="Unassembled WGS sequence"/>
</dbReference>
<reference evidence="1" key="2">
    <citation type="submission" date="2020-11" db="EMBL/GenBank/DDBJ databases">
        <authorList>
            <person name="McCartney M.A."/>
            <person name="Auch B."/>
            <person name="Kono T."/>
            <person name="Mallez S."/>
            <person name="Becker A."/>
            <person name="Gohl D.M."/>
            <person name="Silverstein K.A.T."/>
            <person name="Koren S."/>
            <person name="Bechman K.B."/>
            <person name="Herman A."/>
            <person name="Abrahante J.E."/>
            <person name="Garbe J."/>
        </authorList>
    </citation>
    <scope>NUCLEOTIDE SEQUENCE</scope>
    <source>
        <strain evidence="1">Duluth1</strain>
        <tissue evidence="1">Whole animal</tissue>
    </source>
</reference>